<proteinExistence type="predicted"/>
<dbReference type="EMBL" id="CP020330">
    <property type="protein sequence ID" value="AQZ50276.1"/>
    <property type="molecule type" value="Genomic_DNA"/>
</dbReference>
<gene>
    <name evidence="2" type="ORF">Mame_00901</name>
</gene>
<feature type="region of interest" description="Disordered" evidence="1">
    <location>
        <begin position="1"/>
        <end position="52"/>
    </location>
</feature>
<organism evidence="2 3">
    <name type="scientific">Martelella mediterranea DSM 17316</name>
    <dbReference type="NCBI Taxonomy" id="1122214"/>
    <lineage>
        <taxon>Bacteria</taxon>
        <taxon>Pseudomonadati</taxon>
        <taxon>Pseudomonadota</taxon>
        <taxon>Alphaproteobacteria</taxon>
        <taxon>Hyphomicrobiales</taxon>
        <taxon>Aurantimonadaceae</taxon>
        <taxon>Martelella</taxon>
    </lineage>
</organism>
<feature type="compositionally biased region" description="Basic residues" evidence="1">
    <location>
        <begin position="27"/>
        <end position="38"/>
    </location>
</feature>
<sequence length="221" mass="24123">MAERHERAVRASHATAKWRRDAASRLVPHHSKRPRRIAPKLSRPGGERCRDSDSEGGVYHYERLHNLKCCATLTAPFGASLPPAGENIGSKTPRLHATAPLLYKRGGGLAVRWVRDIASPPAYCGEPCRIAPKPSRPGGERCRDSDSEGGVYHYERLHNLKCCATLTAPFGASLPPAGENIGSKTPRLHATDPLLKWRGSGLAVRWLAPSRRCRAHPPACA</sequence>
<dbReference type="AlphaFoldDB" id="A0A1U9YXW4"/>
<dbReference type="STRING" id="1122214.Mame_00901"/>
<name>A0A1U9YXW4_9HYPH</name>
<evidence type="ECO:0000256" key="1">
    <source>
        <dbReference type="SAM" id="MobiDB-lite"/>
    </source>
</evidence>
<dbReference type="Proteomes" id="UP000191135">
    <property type="component" value="Chromosome"/>
</dbReference>
<dbReference type="KEGG" id="mmed:Mame_00901"/>
<evidence type="ECO:0000313" key="2">
    <source>
        <dbReference type="EMBL" id="AQZ50276.1"/>
    </source>
</evidence>
<evidence type="ECO:0000313" key="3">
    <source>
        <dbReference type="Proteomes" id="UP000191135"/>
    </source>
</evidence>
<keyword evidence="3" id="KW-1185">Reference proteome</keyword>
<reference evidence="2 3" key="1">
    <citation type="submission" date="2017-03" db="EMBL/GenBank/DDBJ databases">
        <title>Foreign affairs: Plasmid Transfer between Roseobacters and Rhizobia.</title>
        <authorList>
            <person name="Bartling P."/>
            <person name="Bunk B."/>
            <person name="Overmann J."/>
            <person name="Brinkmann H."/>
            <person name="Petersen J."/>
        </authorList>
    </citation>
    <scope>NUCLEOTIDE SEQUENCE [LARGE SCALE GENOMIC DNA]</scope>
    <source>
        <strain evidence="2 3">MACL11</strain>
    </source>
</reference>
<protein>
    <submittedName>
        <fullName evidence="2">Uncharacterized protein</fullName>
    </submittedName>
</protein>
<accession>A0A1U9YXW4</accession>